<organism evidence="2 3">
    <name type="scientific">Trametes cubensis</name>
    <dbReference type="NCBI Taxonomy" id="1111947"/>
    <lineage>
        <taxon>Eukaryota</taxon>
        <taxon>Fungi</taxon>
        <taxon>Dikarya</taxon>
        <taxon>Basidiomycota</taxon>
        <taxon>Agaricomycotina</taxon>
        <taxon>Agaricomycetes</taxon>
        <taxon>Polyporales</taxon>
        <taxon>Polyporaceae</taxon>
        <taxon>Trametes</taxon>
    </lineage>
</organism>
<feature type="region of interest" description="Disordered" evidence="1">
    <location>
        <begin position="391"/>
        <end position="564"/>
    </location>
</feature>
<evidence type="ECO:0000256" key="1">
    <source>
        <dbReference type="SAM" id="MobiDB-lite"/>
    </source>
</evidence>
<feature type="compositionally biased region" description="Low complexity" evidence="1">
    <location>
        <begin position="395"/>
        <end position="418"/>
    </location>
</feature>
<proteinExistence type="predicted"/>
<evidence type="ECO:0000313" key="3">
    <source>
        <dbReference type="Proteomes" id="UP001215151"/>
    </source>
</evidence>
<feature type="compositionally biased region" description="Low complexity" evidence="1">
    <location>
        <begin position="347"/>
        <end position="359"/>
    </location>
</feature>
<feature type="compositionally biased region" description="Basic and acidic residues" evidence="1">
    <location>
        <begin position="466"/>
        <end position="485"/>
    </location>
</feature>
<dbReference type="Proteomes" id="UP001215151">
    <property type="component" value="Unassembled WGS sequence"/>
</dbReference>
<dbReference type="EMBL" id="JAPEVG010000393">
    <property type="protein sequence ID" value="KAJ8463459.1"/>
    <property type="molecule type" value="Genomic_DNA"/>
</dbReference>
<comment type="caution">
    <text evidence="2">The sequence shown here is derived from an EMBL/GenBank/DDBJ whole genome shotgun (WGS) entry which is preliminary data.</text>
</comment>
<protein>
    <submittedName>
        <fullName evidence="2">Uncharacterized protein</fullName>
    </submittedName>
</protein>
<reference evidence="2" key="1">
    <citation type="submission" date="2022-11" db="EMBL/GenBank/DDBJ databases">
        <title>Genome Sequence of Cubamyces cubensis.</title>
        <authorList>
            <person name="Buettner E."/>
        </authorList>
    </citation>
    <scope>NUCLEOTIDE SEQUENCE</scope>
    <source>
        <strain evidence="2">MPL-01</strain>
    </source>
</reference>
<evidence type="ECO:0000313" key="2">
    <source>
        <dbReference type="EMBL" id="KAJ8463459.1"/>
    </source>
</evidence>
<feature type="region of interest" description="Disordered" evidence="1">
    <location>
        <begin position="614"/>
        <end position="646"/>
    </location>
</feature>
<name>A0AAD7X930_9APHY</name>
<feature type="region of interest" description="Disordered" evidence="1">
    <location>
        <begin position="91"/>
        <end position="124"/>
    </location>
</feature>
<gene>
    <name evidence="2" type="ORF">ONZ51_g10249</name>
</gene>
<feature type="compositionally biased region" description="Basic and acidic residues" evidence="1">
    <location>
        <begin position="311"/>
        <end position="322"/>
    </location>
</feature>
<feature type="region of interest" description="Disordered" evidence="1">
    <location>
        <begin position="224"/>
        <end position="363"/>
    </location>
</feature>
<sequence length="657" mass="70325">MSPAAAASNCVYAQRVVADSSFLFPIFLSGSQLVPRRKSPPPTFINLDDCKPILSTTTANTSTNSSINGQTAFVFTSSRTLRALQRQEENGFQPLTPGSSVASSPATPPTPSSSSSSSGPRHRAQLTLSQLTRHSEGAIDARSLIGPKMRAAGFVNLPHTLGHRSGQGSIDAPFPTSSLFPVSAQFPPTPSDPPKFPPIVFLNPTMVATLPMWEYQLDPQWSFPPSTTQNIMGHAHRGTTSNEPTPGTGDGAPSSSTHHTRRAGMPKPTGSLSPDSSGVYSSSGSSSTLVSSDSSPSTGLTSVEEADEDEAPRKAYRQDTRAVVKPPSPRRSLDGISNKPKSKKPTAEPTPTFATAPRRPTYERQYSLTELCDSSPYAWLSKTDVFAPPAPIPRSPIRTPSIAPSSISASISRPRAVVVPPPPHRRHHTAPDKVTTLGQHSDRHHRIASAPLRLPAVSSDDGTFDEEGREKKSELSRGTKARDQAKPLPSDGAEVSSRVCTAEAHRSDDGACFPPHGSGGSGGGARERGRGTRGKVLGASQILEERSTSDPPSTPPADLKDLEREITKDGFAALVHARRERDAEYARHVAADRARDRLVKQVSKRVTGDVMDGRSTAEMQKQRAHHRLRGKPVEVDDPSESEATMVDQLVSLDKLVE</sequence>
<dbReference type="AlphaFoldDB" id="A0AAD7X930"/>
<accession>A0AAD7X930</accession>
<feature type="compositionally biased region" description="Low complexity" evidence="1">
    <location>
        <begin position="271"/>
        <end position="303"/>
    </location>
</feature>
<keyword evidence="3" id="KW-1185">Reference proteome</keyword>